<sequence length="44" mass="4870">MRESNPPDYLSQSSLPRLATALSSLRLGGKMRCLRFLTFGTIPS</sequence>
<dbReference type="EMBL" id="BK016167">
    <property type="protein sequence ID" value="DAF99562.1"/>
    <property type="molecule type" value="Genomic_DNA"/>
</dbReference>
<proteinExistence type="predicted"/>
<organism evidence="1">
    <name type="scientific">Siphoviridae sp. cthHz3</name>
    <dbReference type="NCBI Taxonomy" id="2825614"/>
    <lineage>
        <taxon>Viruses</taxon>
        <taxon>Duplodnaviria</taxon>
        <taxon>Heunggongvirae</taxon>
        <taxon>Uroviricota</taxon>
        <taxon>Caudoviricetes</taxon>
    </lineage>
</organism>
<reference evidence="1" key="1">
    <citation type="journal article" date="2021" name="Proc. Natl. Acad. Sci. U.S.A.">
        <title>A Catalog of Tens of Thousands of Viruses from Human Metagenomes Reveals Hidden Associations with Chronic Diseases.</title>
        <authorList>
            <person name="Tisza M.J."/>
            <person name="Buck C.B."/>
        </authorList>
    </citation>
    <scope>NUCLEOTIDE SEQUENCE</scope>
    <source>
        <strain evidence="1">CthHz3</strain>
    </source>
</reference>
<protein>
    <submittedName>
        <fullName evidence="1">Uncharacterized protein</fullName>
    </submittedName>
</protein>
<evidence type="ECO:0000313" key="1">
    <source>
        <dbReference type="EMBL" id="DAF99562.1"/>
    </source>
</evidence>
<accession>A0A8S5UYV1</accession>
<name>A0A8S5UYV1_9CAUD</name>